<dbReference type="Proteomes" id="UP000001542">
    <property type="component" value="Unassembled WGS sequence"/>
</dbReference>
<dbReference type="InParanoid" id="A2DH57"/>
<keyword evidence="2" id="KW-0812">Transmembrane</keyword>
<keyword evidence="2" id="KW-0472">Membrane</keyword>
<feature type="compositionally biased region" description="Basic and acidic residues" evidence="1">
    <location>
        <begin position="189"/>
        <end position="200"/>
    </location>
</feature>
<reference evidence="3" key="1">
    <citation type="submission" date="2006-10" db="EMBL/GenBank/DDBJ databases">
        <authorList>
            <person name="Amadeo P."/>
            <person name="Zhao Q."/>
            <person name="Wortman J."/>
            <person name="Fraser-Liggett C."/>
            <person name="Carlton J."/>
        </authorList>
    </citation>
    <scope>NUCLEOTIDE SEQUENCE</scope>
    <source>
        <strain evidence="3">G3</strain>
    </source>
</reference>
<gene>
    <name evidence="3" type="ORF">TVAG_193430</name>
</gene>
<feature type="transmembrane region" description="Helical" evidence="2">
    <location>
        <begin position="307"/>
        <end position="329"/>
    </location>
</feature>
<dbReference type="AlphaFoldDB" id="A2DH57"/>
<accession>A2DH57</accession>
<keyword evidence="2" id="KW-1133">Transmembrane helix</keyword>
<evidence type="ECO:0000313" key="3">
    <source>
        <dbReference type="EMBL" id="EAY20367.1"/>
    </source>
</evidence>
<protein>
    <submittedName>
        <fullName evidence="3">Uncharacterized protein</fullName>
    </submittedName>
</protein>
<keyword evidence="4" id="KW-1185">Reference proteome</keyword>
<feature type="region of interest" description="Disordered" evidence="1">
    <location>
        <begin position="167"/>
        <end position="210"/>
    </location>
</feature>
<feature type="compositionally biased region" description="Low complexity" evidence="1">
    <location>
        <begin position="201"/>
        <end position="210"/>
    </location>
</feature>
<name>A2DH57_TRIV3</name>
<dbReference type="VEuPathDB" id="TrichDB:TVAG_193430"/>
<proteinExistence type="predicted"/>
<reference evidence="3" key="2">
    <citation type="journal article" date="2007" name="Science">
        <title>Draft genome sequence of the sexually transmitted pathogen Trichomonas vaginalis.</title>
        <authorList>
            <person name="Carlton J.M."/>
            <person name="Hirt R.P."/>
            <person name="Silva J.C."/>
            <person name="Delcher A.L."/>
            <person name="Schatz M."/>
            <person name="Zhao Q."/>
            <person name="Wortman J.R."/>
            <person name="Bidwell S.L."/>
            <person name="Alsmark U.C.M."/>
            <person name="Besteiro S."/>
            <person name="Sicheritz-Ponten T."/>
            <person name="Noel C.J."/>
            <person name="Dacks J.B."/>
            <person name="Foster P.G."/>
            <person name="Simillion C."/>
            <person name="Van de Peer Y."/>
            <person name="Miranda-Saavedra D."/>
            <person name="Barton G.J."/>
            <person name="Westrop G.D."/>
            <person name="Mueller S."/>
            <person name="Dessi D."/>
            <person name="Fiori P.L."/>
            <person name="Ren Q."/>
            <person name="Paulsen I."/>
            <person name="Zhang H."/>
            <person name="Bastida-Corcuera F.D."/>
            <person name="Simoes-Barbosa A."/>
            <person name="Brown M.T."/>
            <person name="Hayes R.D."/>
            <person name="Mukherjee M."/>
            <person name="Okumura C.Y."/>
            <person name="Schneider R."/>
            <person name="Smith A.J."/>
            <person name="Vanacova S."/>
            <person name="Villalvazo M."/>
            <person name="Haas B.J."/>
            <person name="Pertea M."/>
            <person name="Feldblyum T.V."/>
            <person name="Utterback T.R."/>
            <person name="Shu C.L."/>
            <person name="Osoegawa K."/>
            <person name="de Jong P.J."/>
            <person name="Hrdy I."/>
            <person name="Horvathova L."/>
            <person name="Zubacova Z."/>
            <person name="Dolezal P."/>
            <person name="Malik S.B."/>
            <person name="Logsdon J.M. Jr."/>
            <person name="Henze K."/>
            <person name="Gupta A."/>
            <person name="Wang C.C."/>
            <person name="Dunne R.L."/>
            <person name="Upcroft J.A."/>
            <person name="Upcroft P."/>
            <person name="White O."/>
            <person name="Salzberg S.L."/>
            <person name="Tang P."/>
            <person name="Chiu C.-H."/>
            <person name="Lee Y.-S."/>
            <person name="Embley T.M."/>
            <person name="Coombs G.H."/>
            <person name="Mottram J.C."/>
            <person name="Tachezy J."/>
            <person name="Fraser-Liggett C.M."/>
            <person name="Johnson P.J."/>
        </authorList>
    </citation>
    <scope>NUCLEOTIDE SEQUENCE [LARGE SCALE GENOMIC DNA]</scope>
    <source>
        <strain evidence="3">G3</strain>
    </source>
</reference>
<dbReference type="EMBL" id="DS113199">
    <property type="protein sequence ID" value="EAY20367.1"/>
    <property type="molecule type" value="Genomic_DNA"/>
</dbReference>
<organism evidence="3 4">
    <name type="scientific">Trichomonas vaginalis (strain ATCC PRA-98 / G3)</name>
    <dbReference type="NCBI Taxonomy" id="412133"/>
    <lineage>
        <taxon>Eukaryota</taxon>
        <taxon>Metamonada</taxon>
        <taxon>Parabasalia</taxon>
        <taxon>Trichomonadida</taxon>
        <taxon>Trichomonadidae</taxon>
        <taxon>Trichomonas</taxon>
    </lineage>
</organism>
<evidence type="ECO:0000256" key="2">
    <source>
        <dbReference type="SAM" id="Phobius"/>
    </source>
</evidence>
<dbReference type="KEGG" id="tva:5465904"/>
<evidence type="ECO:0000313" key="4">
    <source>
        <dbReference type="Proteomes" id="UP000001542"/>
    </source>
</evidence>
<dbReference type="RefSeq" id="XP_001581353.1">
    <property type="nucleotide sequence ID" value="XM_001581303.1"/>
</dbReference>
<evidence type="ECO:0000256" key="1">
    <source>
        <dbReference type="SAM" id="MobiDB-lite"/>
    </source>
</evidence>
<dbReference type="VEuPathDB" id="TrichDB:TVAGG3_0340990"/>
<sequence>MDINVSDQREDWSSVTPIIGALPTGYHYRVFDNVWDSKLGIETYLGGQYERFGKTYKEIFENSTFMANANGAINGTKLNYYSGFCKNDNSACYLSVLQSSKPNNIYDVFLNSEAKDLECFAQGHELDCNIDNEYKTYVKLNSTKQYRTAVIKFKKDFIRPALDPVVKPTPLPIPDDIGEDDDEDEEETEPSKEEIPKVSESESSLPPLKSNETYSIKSTVIKTLIETMTQSLEVTITVTSTTEYTITNSSLVESSTVVNLSFTKTSFVETTIIKWVQTTIETFSNTSIIFISELEGIAKNKLTSSQVILISVIVIFVLFTLAIIGITLWRKSSDDSDSYSVSGLYQYDLNKEVELTPRKVVILDEEEPDDMIIEDKYTYDMNSDIEEDLKFLHGDF</sequence>
<feature type="compositionally biased region" description="Acidic residues" evidence="1">
    <location>
        <begin position="176"/>
        <end position="188"/>
    </location>
</feature>